<dbReference type="RefSeq" id="WP_145199990.1">
    <property type="nucleotide sequence ID" value="NZ_CP036434.1"/>
</dbReference>
<dbReference type="SUPFAM" id="SSF49764">
    <property type="entry name" value="HSP20-like chaperones"/>
    <property type="match status" value="1"/>
</dbReference>
<dbReference type="InterPro" id="IPR002068">
    <property type="entry name" value="A-crystallin/Hsp20_dom"/>
</dbReference>
<name>A0A518EVA6_9BACT</name>
<accession>A0A518EVA6</accession>
<comment type="similarity">
    <text evidence="1 2">Belongs to the small heat shock protein (HSP20) family.</text>
</comment>
<evidence type="ECO:0000259" key="4">
    <source>
        <dbReference type="PROSITE" id="PS01031"/>
    </source>
</evidence>
<dbReference type="AlphaFoldDB" id="A0A518EVA6"/>
<dbReference type="PROSITE" id="PS01031">
    <property type="entry name" value="SHSP"/>
    <property type="match status" value="1"/>
</dbReference>
<organism evidence="5 6">
    <name type="scientific">Saltatorellus ferox</name>
    <dbReference type="NCBI Taxonomy" id="2528018"/>
    <lineage>
        <taxon>Bacteria</taxon>
        <taxon>Pseudomonadati</taxon>
        <taxon>Planctomycetota</taxon>
        <taxon>Planctomycetia</taxon>
        <taxon>Planctomycetia incertae sedis</taxon>
        <taxon>Saltatorellus</taxon>
    </lineage>
</organism>
<proteinExistence type="inferred from homology"/>
<protein>
    <submittedName>
        <fullName evidence="5">18 kDa heat shock protein</fullName>
    </submittedName>
</protein>
<gene>
    <name evidence="5" type="ORF">Poly30_35720</name>
</gene>
<keyword evidence="6" id="KW-1185">Reference proteome</keyword>
<evidence type="ECO:0000313" key="5">
    <source>
        <dbReference type="EMBL" id="QDV08036.1"/>
    </source>
</evidence>
<dbReference type="Gene3D" id="2.60.40.790">
    <property type="match status" value="1"/>
</dbReference>
<dbReference type="CDD" id="cd06464">
    <property type="entry name" value="ACD_sHsps-like"/>
    <property type="match status" value="1"/>
</dbReference>
<dbReference type="Pfam" id="PF00011">
    <property type="entry name" value="HSP20"/>
    <property type="match status" value="1"/>
</dbReference>
<evidence type="ECO:0000256" key="1">
    <source>
        <dbReference type="PROSITE-ProRule" id="PRU00285"/>
    </source>
</evidence>
<feature type="domain" description="SHSP" evidence="4">
    <location>
        <begin position="40"/>
        <end position="140"/>
    </location>
</feature>
<evidence type="ECO:0000256" key="2">
    <source>
        <dbReference type="RuleBase" id="RU003616"/>
    </source>
</evidence>
<keyword evidence="5" id="KW-0346">Stress response</keyword>
<dbReference type="EMBL" id="CP036434">
    <property type="protein sequence ID" value="QDV08036.1"/>
    <property type="molecule type" value="Genomic_DNA"/>
</dbReference>
<reference evidence="5 6" key="1">
    <citation type="submission" date="2019-02" db="EMBL/GenBank/DDBJ databases">
        <title>Deep-cultivation of Planctomycetes and their phenomic and genomic characterization uncovers novel biology.</title>
        <authorList>
            <person name="Wiegand S."/>
            <person name="Jogler M."/>
            <person name="Boedeker C."/>
            <person name="Pinto D."/>
            <person name="Vollmers J."/>
            <person name="Rivas-Marin E."/>
            <person name="Kohn T."/>
            <person name="Peeters S.H."/>
            <person name="Heuer A."/>
            <person name="Rast P."/>
            <person name="Oberbeckmann S."/>
            <person name="Bunk B."/>
            <person name="Jeske O."/>
            <person name="Meyerdierks A."/>
            <person name="Storesund J.E."/>
            <person name="Kallscheuer N."/>
            <person name="Luecker S."/>
            <person name="Lage O.M."/>
            <person name="Pohl T."/>
            <person name="Merkel B.J."/>
            <person name="Hornburger P."/>
            <person name="Mueller R.-W."/>
            <person name="Bruemmer F."/>
            <person name="Labrenz M."/>
            <person name="Spormann A.M."/>
            <person name="Op den Camp H."/>
            <person name="Overmann J."/>
            <person name="Amann R."/>
            <person name="Jetten M.S.M."/>
            <person name="Mascher T."/>
            <person name="Medema M.H."/>
            <person name="Devos D.P."/>
            <person name="Kaster A.-K."/>
            <person name="Ovreas L."/>
            <person name="Rohde M."/>
            <person name="Galperin M.Y."/>
            <person name="Jogler C."/>
        </authorList>
    </citation>
    <scope>NUCLEOTIDE SEQUENCE [LARGE SCALE GENOMIC DNA]</scope>
    <source>
        <strain evidence="5 6">Poly30</strain>
    </source>
</reference>
<evidence type="ECO:0000256" key="3">
    <source>
        <dbReference type="SAM" id="MobiDB-lite"/>
    </source>
</evidence>
<dbReference type="InterPro" id="IPR008978">
    <property type="entry name" value="HSP20-like_chaperone"/>
</dbReference>
<sequence length="160" mass="17071">MVRFENHPLSLLSGQGINGLFRVAENLHAQMAQADPSMASPVRTAAPRAELKADEEAATLVMLIPGFGPDHVDISVERASVTVRGEREGGPAGDRFERQFKLPFPVDADRASASVEFGVLTLELPRLSADKPRRIAVQGASQPAVEASAKADSEPEADES</sequence>
<dbReference type="OrthoDB" id="9811615at2"/>
<feature type="region of interest" description="Disordered" evidence="3">
    <location>
        <begin position="137"/>
        <end position="160"/>
    </location>
</feature>
<dbReference type="Proteomes" id="UP000320390">
    <property type="component" value="Chromosome"/>
</dbReference>
<evidence type="ECO:0000313" key="6">
    <source>
        <dbReference type="Proteomes" id="UP000320390"/>
    </source>
</evidence>